<comment type="caution">
    <text evidence="2">The sequence shown here is derived from an EMBL/GenBank/DDBJ whole genome shotgun (WGS) entry which is preliminary data.</text>
</comment>
<sequence length="130" mass="15248">MFLQRRASCLYFEPRLEWLRVRHQLRRLGSLLRLSHRSQTTRVVSVVALAWISLALLHSFFRPSTCTYDHPTQLVFGASSTKTTRSYKTSFQLRHAVCVGLIIVHSVVFELYEFNVLFWSPRHTTHSRIS</sequence>
<accession>A0ABQ9X9Q9</accession>
<keyword evidence="1" id="KW-0472">Membrane</keyword>
<proteinExistence type="predicted"/>
<evidence type="ECO:0000313" key="3">
    <source>
        <dbReference type="Proteomes" id="UP001281761"/>
    </source>
</evidence>
<feature type="transmembrane region" description="Helical" evidence="1">
    <location>
        <begin position="43"/>
        <end position="61"/>
    </location>
</feature>
<organism evidence="2 3">
    <name type="scientific">Blattamonas nauphoetae</name>
    <dbReference type="NCBI Taxonomy" id="2049346"/>
    <lineage>
        <taxon>Eukaryota</taxon>
        <taxon>Metamonada</taxon>
        <taxon>Preaxostyla</taxon>
        <taxon>Oxymonadida</taxon>
        <taxon>Blattamonas</taxon>
    </lineage>
</organism>
<feature type="transmembrane region" description="Helical" evidence="1">
    <location>
        <begin position="93"/>
        <end position="112"/>
    </location>
</feature>
<evidence type="ECO:0000313" key="2">
    <source>
        <dbReference type="EMBL" id="KAK2947006.1"/>
    </source>
</evidence>
<evidence type="ECO:0000256" key="1">
    <source>
        <dbReference type="SAM" id="Phobius"/>
    </source>
</evidence>
<dbReference type="EMBL" id="JARBJD010000213">
    <property type="protein sequence ID" value="KAK2947006.1"/>
    <property type="molecule type" value="Genomic_DNA"/>
</dbReference>
<keyword evidence="3" id="KW-1185">Reference proteome</keyword>
<keyword evidence="1" id="KW-1133">Transmembrane helix</keyword>
<name>A0ABQ9X9Q9_9EUKA</name>
<gene>
    <name evidence="2" type="ORF">BLNAU_18092</name>
</gene>
<dbReference type="Proteomes" id="UP001281761">
    <property type="component" value="Unassembled WGS sequence"/>
</dbReference>
<protein>
    <submittedName>
        <fullName evidence="2">Uncharacterized protein</fullName>
    </submittedName>
</protein>
<reference evidence="2 3" key="1">
    <citation type="journal article" date="2022" name="bioRxiv">
        <title>Genomics of Preaxostyla Flagellates Illuminates Evolutionary Transitions and the Path Towards Mitochondrial Loss.</title>
        <authorList>
            <person name="Novak L.V.F."/>
            <person name="Treitli S.C."/>
            <person name="Pyrih J."/>
            <person name="Halakuc P."/>
            <person name="Pipaliya S.V."/>
            <person name="Vacek V."/>
            <person name="Brzon O."/>
            <person name="Soukal P."/>
            <person name="Eme L."/>
            <person name="Dacks J.B."/>
            <person name="Karnkowska A."/>
            <person name="Elias M."/>
            <person name="Hampl V."/>
        </authorList>
    </citation>
    <scope>NUCLEOTIDE SEQUENCE [LARGE SCALE GENOMIC DNA]</scope>
    <source>
        <strain evidence="2">NAU3</strain>
        <tissue evidence="2">Gut</tissue>
    </source>
</reference>
<keyword evidence="1" id="KW-0812">Transmembrane</keyword>